<gene>
    <name evidence="1" type="ORF">LIN78_01955</name>
</gene>
<evidence type="ECO:0008006" key="3">
    <source>
        <dbReference type="Google" id="ProtNLM"/>
    </source>
</evidence>
<dbReference type="Proteomes" id="UP001165395">
    <property type="component" value="Unassembled WGS sequence"/>
</dbReference>
<reference evidence="1" key="1">
    <citation type="submission" date="2021-10" db="EMBL/GenBank/DDBJ databases">
        <title>The complete genome sequence of Leeia sp. TBRC 13508.</title>
        <authorList>
            <person name="Charoenyingcharoen P."/>
            <person name="Yukphan P."/>
        </authorList>
    </citation>
    <scope>NUCLEOTIDE SEQUENCE</scope>
    <source>
        <strain evidence="1">TBRC 13508</strain>
    </source>
</reference>
<dbReference type="EMBL" id="JAJBZT010000001">
    <property type="protein sequence ID" value="MCB6182319.1"/>
    <property type="molecule type" value="Genomic_DNA"/>
</dbReference>
<organism evidence="1 2">
    <name type="scientific">Leeia speluncae</name>
    <dbReference type="NCBI Taxonomy" id="2884804"/>
    <lineage>
        <taxon>Bacteria</taxon>
        <taxon>Pseudomonadati</taxon>
        <taxon>Pseudomonadota</taxon>
        <taxon>Betaproteobacteria</taxon>
        <taxon>Neisseriales</taxon>
        <taxon>Leeiaceae</taxon>
        <taxon>Leeia</taxon>
    </lineage>
</organism>
<proteinExistence type="predicted"/>
<dbReference type="RefSeq" id="WP_227177927.1">
    <property type="nucleotide sequence ID" value="NZ_JAJBZT010000001.1"/>
</dbReference>
<comment type="caution">
    <text evidence="1">The sequence shown here is derived from an EMBL/GenBank/DDBJ whole genome shotgun (WGS) entry which is preliminary data.</text>
</comment>
<keyword evidence="2" id="KW-1185">Reference proteome</keyword>
<protein>
    <recommendedName>
        <fullName evidence="3">DUF2190 domain-containing protein</fullName>
    </recommendedName>
</protein>
<evidence type="ECO:0000313" key="1">
    <source>
        <dbReference type="EMBL" id="MCB6182319.1"/>
    </source>
</evidence>
<accession>A0ABS8D297</accession>
<evidence type="ECO:0000313" key="2">
    <source>
        <dbReference type="Proteomes" id="UP001165395"/>
    </source>
</evidence>
<sequence>MSQQARDLLCLSFIAPSAVAQYRGVDFAGAQIAAAGARVAGISKRPAAAGEAYEAAAYGTAVCETGGVFAAGVPLVMDATGRVVAAATLSVASGATAVTSTAANGAILTGGVPPQFVVGDSLQASTAAGQFVEVLLSR</sequence>
<name>A0ABS8D297_9NEIS</name>